<sequence>MTKNEMIETPLTATTRKLTSLDNTAQEASYFPYFDYLRILLASVVMLHHDDVIGWHHSGALAVDVFFAMSGWLIGSILLETPRHKLPRFYFNRAIRIWIPYYLAVGAMIAASILKDPIDTKWFEFVIYKITWVYNIFGTPQLADCVQCMPLDGTGNHVWSVNAEEQFYLWAPIFLVILASFGRSPVTWVLFAGVSWYFEIYAPISLGVLAAILAKRYGDFYNNAKARLAFGIVIALCTLGFIFDDHFYWYSPLFSIAVVLFFAIHGKQHKYGALLGGMSYPLYLNHWIGVFVFNMVLDPFGLRDSPLRQLLASLLSLGIAAFLYWFIERKVLAMRSKIYTEKLGKFFTASAYLTVIAGTAYGVYMLNA</sequence>
<comment type="caution">
    <text evidence="3">The sequence shown here is derived from an EMBL/GenBank/DDBJ whole genome shotgun (WGS) entry which is preliminary data.</text>
</comment>
<feature type="transmembrane region" description="Helical" evidence="1">
    <location>
        <begin position="98"/>
        <end position="114"/>
    </location>
</feature>
<feature type="transmembrane region" description="Helical" evidence="1">
    <location>
        <begin position="309"/>
        <end position="327"/>
    </location>
</feature>
<evidence type="ECO:0000259" key="2">
    <source>
        <dbReference type="Pfam" id="PF01757"/>
    </source>
</evidence>
<keyword evidence="1" id="KW-0472">Membrane</keyword>
<feature type="domain" description="Acyltransferase 3" evidence="2">
    <location>
        <begin position="32"/>
        <end position="325"/>
    </location>
</feature>
<dbReference type="InterPro" id="IPR002656">
    <property type="entry name" value="Acyl_transf_3_dom"/>
</dbReference>
<feature type="transmembrane region" description="Helical" evidence="1">
    <location>
        <begin position="59"/>
        <end position="78"/>
    </location>
</feature>
<dbReference type="Pfam" id="PF01757">
    <property type="entry name" value="Acyl_transf_3"/>
    <property type="match status" value="1"/>
</dbReference>
<feature type="transmembrane region" description="Helical" evidence="1">
    <location>
        <begin position="249"/>
        <end position="266"/>
    </location>
</feature>
<feature type="transmembrane region" description="Helical" evidence="1">
    <location>
        <begin position="167"/>
        <end position="190"/>
    </location>
</feature>
<dbReference type="Proteomes" id="UP001156870">
    <property type="component" value="Unassembled WGS sequence"/>
</dbReference>
<organism evidence="3 4">
    <name type="scientific">Marinibactrum halimedae</name>
    <dbReference type="NCBI Taxonomy" id="1444977"/>
    <lineage>
        <taxon>Bacteria</taxon>
        <taxon>Pseudomonadati</taxon>
        <taxon>Pseudomonadota</taxon>
        <taxon>Gammaproteobacteria</taxon>
        <taxon>Cellvibrionales</taxon>
        <taxon>Cellvibrionaceae</taxon>
        <taxon>Marinibactrum</taxon>
    </lineage>
</organism>
<accession>A0AA37WQF9</accession>
<evidence type="ECO:0000313" key="3">
    <source>
        <dbReference type="EMBL" id="GLS28011.1"/>
    </source>
</evidence>
<dbReference type="RefSeq" id="WP_232592138.1">
    <property type="nucleotide sequence ID" value="NZ_BSPD01000095.1"/>
</dbReference>
<reference evidence="3 4" key="1">
    <citation type="journal article" date="2014" name="Int. J. Syst. Evol. Microbiol.">
        <title>Complete genome sequence of Corynebacterium casei LMG S-19264T (=DSM 44701T), isolated from a smear-ripened cheese.</title>
        <authorList>
            <consortium name="US DOE Joint Genome Institute (JGI-PGF)"/>
            <person name="Walter F."/>
            <person name="Albersmeier A."/>
            <person name="Kalinowski J."/>
            <person name="Ruckert C."/>
        </authorList>
    </citation>
    <scope>NUCLEOTIDE SEQUENCE [LARGE SCALE GENOMIC DNA]</scope>
    <source>
        <strain evidence="3 4">NBRC 110095</strain>
    </source>
</reference>
<keyword evidence="4" id="KW-1185">Reference proteome</keyword>
<evidence type="ECO:0000313" key="4">
    <source>
        <dbReference type="Proteomes" id="UP001156870"/>
    </source>
</evidence>
<dbReference type="PANTHER" id="PTHR23028:SF53">
    <property type="entry name" value="ACYL_TRANSF_3 DOMAIN-CONTAINING PROTEIN"/>
    <property type="match status" value="1"/>
</dbReference>
<evidence type="ECO:0000256" key="1">
    <source>
        <dbReference type="SAM" id="Phobius"/>
    </source>
</evidence>
<protein>
    <recommendedName>
        <fullName evidence="2">Acyltransferase 3 domain-containing protein</fullName>
    </recommendedName>
</protein>
<feature type="transmembrane region" description="Helical" evidence="1">
    <location>
        <begin position="226"/>
        <end position="243"/>
    </location>
</feature>
<dbReference type="AlphaFoldDB" id="A0AA37WQF9"/>
<feature type="transmembrane region" description="Helical" evidence="1">
    <location>
        <begin position="347"/>
        <end position="366"/>
    </location>
</feature>
<proteinExistence type="predicted"/>
<dbReference type="PANTHER" id="PTHR23028">
    <property type="entry name" value="ACETYLTRANSFERASE"/>
    <property type="match status" value="1"/>
</dbReference>
<dbReference type="EMBL" id="BSPD01000095">
    <property type="protein sequence ID" value="GLS28011.1"/>
    <property type="molecule type" value="Genomic_DNA"/>
</dbReference>
<dbReference type="GO" id="GO:0016747">
    <property type="term" value="F:acyltransferase activity, transferring groups other than amino-acyl groups"/>
    <property type="evidence" value="ECO:0007669"/>
    <property type="project" value="InterPro"/>
</dbReference>
<dbReference type="GO" id="GO:0000271">
    <property type="term" value="P:polysaccharide biosynthetic process"/>
    <property type="evidence" value="ECO:0007669"/>
    <property type="project" value="TreeGrafter"/>
</dbReference>
<dbReference type="InterPro" id="IPR050879">
    <property type="entry name" value="Acyltransferase_3"/>
</dbReference>
<feature type="transmembrane region" description="Helical" evidence="1">
    <location>
        <begin position="278"/>
        <end position="297"/>
    </location>
</feature>
<keyword evidence="1" id="KW-1133">Transmembrane helix</keyword>
<name>A0AA37WQF9_9GAMM</name>
<dbReference type="GO" id="GO:0016020">
    <property type="term" value="C:membrane"/>
    <property type="evidence" value="ECO:0007669"/>
    <property type="project" value="TreeGrafter"/>
</dbReference>
<keyword evidence="1" id="KW-0812">Transmembrane</keyword>
<gene>
    <name evidence="3" type="ORF">GCM10007877_37300</name>
</gene>
<feature type="transmembrane region" description="Helical" evidence="1">
    <location>
        <begin position="196"/>
        <end position="214"/>
    </location>
</feature>